<gene>
    <name evidence="2" type="ORF">RM573_13835</name>
</gene>
<keyword evidence="3" id="KW-1185">Reference proteome</keyword>
<keyword evidence="1" id="KW-1133">Transmembrane helix</keyword>
<evidence type="ECO:0000313" key="3">
    <source>
        <dbReference type="Proteomes" id="UP001266357"/>
    </source>
</evidence>
<dbReference type="Proteomes" id="UP001266357">
    <property type="component" value="Unassembled WGS sequence"/>
</dbReference>
<dbReference type="EMBL" id="JAVRIF010000008">
    <property type="protein sequence ID" value="MDT0604686.1"/>
    <property type="molecule type" value="Genomic_DNA"/>
</dbReference>
<proteinExistence type="predicted"/>
<dbReference type="RefSeq" id="WP_311583259.1">
    <property type="nucleotide sequence ID" value="NZ_JAVRIF010000008.1"/>
</dbReference>
<evidence type="ECO:0000256" key="1">
    <source>
        <dbReference type="SAM" id="Phobius"/>
    </source>
</evidence>
<evidence type="ECO:0008006" key="4">
    <source>
        <dbReference type="Google" id="ProtNLM"/>
    </source>
</evidence>
<evidence type="ECO:0000313" key="2">
    <source>
        <dbReference type="EMBL" id="MDT0604686.1"/>
    </source>
</evidence>
<sequence>MTLLVILGLVFLAVILMVILGERFGKPMEEQEQVKYSKWTRILVFALIIIAIAKLAFE</sequence>
<organism evidence="2 3">
    <name type="scientific">Thalassotalea castellviae</name>
    <dbReference type="NCBI Taxonomy" id="3075612"/>
    <lineage>
        <taxon>Bacteria</taxon>
        <taxon>Pseudomonadati</taxon>
        <taxon>Pseudomonadota</taxon>
        <taxon>Gammaproteobacteria</taxon>
        <taxon>Alteromonadales</taxon>
        <taxon>Colwelliaceae</taxon>
        <taxon>Thalassotalea</taxon>
    </lineage>
</organism>
<feature type="transmembrane region" description="Helical" evidence="1">
    <location>
        <begin position="37"/>
        <end position="57"/>
    </location>
</feature>
<keyword evidence="1" id="KW-0812">Transmembrane</keyword>
<protein>
    <recommendedName>
        <fullName evidence="4">Twin transmembrane helix small protein</fullName>
    </recommendedName>
</protein>
<reference evidence="2 3" key="1">
    <citation type="submission" date="2023-09" db="EMBL/GenBank/DDBJ databases">
        <authorList>
            <person name="Rey-Velasco X."/>
        </authorList>
    </citation>
    <scope>NUCLEOTIDE SEQUENCE [LARGE SCALE GENOMIC DNA]</scope>
    <source>
        <strain evidence="2 3">W431</strain>
    </source>
</reference>
<accession>A0ABU3A3D6</accession>
<comment type="caution">
    <text evidence="2">The sequence shown here is derived from an EMBL/GenBank/DDBJ whole genome shotgun (WGS) entry which is preliminary data.</text>
</comment>
<keyword evidence="1" id="KW-0472">Membrane</keyword>
<name>A0ABU3A3D6_9GAMM</name>